<dbReference type="Proteomes" id="UP000683310">
    <property type="component" value="Chromosome"/>
</dbReference>
<name>A0ABX8CYQ8_9NOCA</name>
<evidence type="ECO:0000313" key="3">
    <source>
        <dbReference type="Proteomes" id="UP000683310"/>
    </source>
</evidence>
<feature type="region of interest" description="Disordered" evidence="1">
    <location>
        <begin position="108"/>
        <end position="144"/>
    </location>
</feature>
<keyword evidence="3" id="KW-1185">Reference proteome</keyword>
<proteinExistence type="predicted"/>
<dbReference type="EMBL" id="CP074371">
    <property type="protein sequence ID" value="QVI23979.1"/>
    <property type="molecule type" value="Genomic_DNA"/>
</dbReference>
<reference evidence="2 3" key="1">
    <citation type="submission" date="2021-04" db="EMBL/GenBank/DDBJ databases">
        <title>Nocardia tengchongensis.</title>
        <authorList>
            <person name="Zhuang k."/>
            <person name="Ran Y."/>
            <person name="Li W."/>
        </authorList>
    </citation>
    <scope>NUCLEOTIDE SEQUENCE [LARGE SCALE GENOMIC DNA]</scope>
    <source>
        <strain evidence="2 3">CFH S0057</strain>
    </source>
</reference>
<organism evidence="2 3">
    <name type="scientific">Nocardia tengchongensis</name>
    <dbReference type="NCBI Taxonomy" id="2055889"/>
    <lineage>
        <taxon>Bacteria</taxon>
        <taxon>Bacillati</taxon>
        <taxon>Actinomycetota</taxon>
        <taxon>Actinomycetes</taxon>
        <taxon>Mycobacteriales</taxon>
        <taxon>Nocardiaceae</taxon>
        <taxon>Nocardia</taxon>
    </lineage>
</organism>
<accession>A0ABX8CYQ8</accession>
<evidence type="ECO:0000313" key="2">
    <source>
        <dbReference type="EMBL" id="QVI23979.1"/>
    </source>
</evidence>
<evidence type="ECO:0000256" key="1">
    <source>
        <dbReference type="SAM" id="MobiDB-lite"/>
    </source>
</evidence>
<gene>
    <name evidence="2" type="ORF">KHQ06_14970</name>
</gene>
<feature type="compositionally biased region" description="Polar residues" evidence="1">
    <location>
        <begin position="131"/>
        <end position="144"/>
    </location>
</feature>
<protein>
    <submittedName>
        <fullName evidence="2">Uncharacterized protein</fullName>
    </submittedName>
</protein>
<sequence length="144" mass="15144">MKSRSGVEQRFVLGVTVDFTDPAHRSLRVRWTAGAAASPRFESARIFLVALRSPSARTYLGLVDGLDRASVELPPTLAAGAYAIEIDVYGGASWGDGRLDARGRSAEFTVEAAEQSTGSGDQRSDGPEKSTGPSRSATCINGPA</sequence>